<sequence length="292" mass="32920">MKRGIVSLPLEIKVSSDGGAMFPGNPLSNLDMNFFALYWDELVIPTSNIFYFEVSGEKDFMEAGFLKRPLIQSFDGTFSVGNIALMYSDSQIYYLDRKRKEEPGSDWRLNIIGDKFHLGESSSELKKLLRLELANVLPVPDISVNIYDILEFKKKRKDELDAFNGYLDELYLEVLRSGDFDLSKAKAFSRLKLAIDDIEKLNKEGWRSPIRFDTSALFEANNGDLMSGASALYSIWEANQGDLSRAITAGVIAVIGQGFARLKPSFQSVRRKPNDNIAYLSCAHNESILKKP</sequence>
<accession>A0A9Q4YBY2</accession>
<dbReference type="InterPro" id="IPR046203">
    <property type="entry name" value="DUF6236"/>
</dbReference>
<proteinExistence type="predicted"/>
<dbReference type="Pfam" id="PF19749">
    <property type="entry name" value="DUF6236"/>
    <property type="match status" value="1"/>
</dbReference>
<dbReference type="RefSeq" id="WP_085845482.1">
    <property type="nucleotide sequence ID" value="NZ_CAJHPY010000001.1"/>
</dbReference>
<dbReference type="EMBL" id="JAAKYD010000036">
    <property type="protein sequence ID" value="NGN75634.1"/>
    <property type="molecule type" value="Genomic_DNA"/>
</dbReference>
<reference evidence="1 2" key="1">
    <citation type="submission" date="2020-02" db="EMBL/GenBank/DDBJ databases">
        <title>Klebsiella pneumoniae genome sequencing and assembly.</title>
        <authorList>
            <person name="Starkova P.S."/>
            <person name="Sulyan O.S."/>
            <person name="Likholetova D.V."/>
            <person name="Ageevets V.A."/>
            <person name="Lazareva I.V."/>
            <person name="Sopova J.V."/>
            <person name="Sidorenko S.V."/>
        </authorList>
    </citation>
    <scope>NUCLEOTIDE SEQUENCE [LARGE SCALE GENOMIC DNA]</scope>
    <source>
        <strain evidence="1 2">2429</strain>
    </source>
</reference>
<comment type="caution">
    <text evidence="1">The sequence shown here is derived from an EMBL/GenBank/DDBJ whole genome shotgun (WGS) entry which is preliminary data.</text>
</comment>
<dbReference type="Proteomes" id="UP000479475">
    <property type="component" value="Unassembled WGS sequence"/>
</dbReference>
<protein>
    <submittedName>
        <fullName evidence="1">Uncharacterized protein</fullName>
    </submittedName>
</protein>
<name>A0A9Q4YBY2_KLEPN</name>
<evidence type="ECO:0000313" key="2">
    <source>
        <dbReference type="Proteomes" id="UP000479475"/>
    </source>
</evidence>
<gene>
    <name evidence="1" type="ORF">G4V31_26470</name>
</gene>
<dbReference type="AlphaFoldDB" id="A0A9Q4YBY2"/>
<organism evidence="1 2">
    <name type="scientific">Klebsiella pneumoniae</name>
    <dbReference type="NCBI Taxonomy" id="573"/>
    <lineage>
        <taxon>Bacteria</taxon>
        <taxon>Pseudomonadati</taxon>
        <taxon>Pseudomonadota</taxon>
        <taxon>Gammaproteobacteria</taxon>
        <taxon>Enterobacterales</taxon>
        <taxon>Enterobacteriaceae</taxon>
        <taxon>Klebsiella/Raoultella group</taxon>
        <taxon>Klebsiella</taxon>
        <taxon>Klebsiella pneumoniae complex</taxon>
    </lineage>
</organism>
<evidence type="ECO:0000313" key="1">
    <source>
        <dbReference type="EMBL" id="NGN75634.1"/>
    </source>
</evidence>